<evidence type="ECO:0000256" key="2">
    <source>
        <dbReference type="SAM" id="SignalP"/>
    </source>
</evidence>
<feature type="signal peptide" evidence="2">
    <location>
        <begin position="1"/>
        <end position="21"/>
    </location>
</feature>
<dbReference type="OrthoDB" id="9606174at2759"/>
<keyword evidence="3" id="KW-1185">Reference proteome</keyword>
<feature type="transmembrane region" description="Helical" evidence="1">
    <location>
        <begin position="80"/>
        <end position="101"/>
    </location>
</feature>
<dbReference type="PANTHER" id="PTHR38648:SF1">
    <property type="entry name" value="FERTILIZATION-INFLUENCING MEMBRANE PROTEIN"/>
    <property type="match status" value="1"/>
</dbReference>
<evidence type="ECO:0000313" key="4">
    <source>
        <dbReference type="RefSeq" id="XP_007948485.1"/>
    </source>
</evidence>
<feature type="chain" id="PRO_5034253584" evidence="2">
    <location>
        <begin position="22"/>
        <end position="104"/>
    </location>
</feature>
<evidence type="ECO:0000313" key="3">
    <source>
        <dbReference type="Proteomes" id="UP000694850"/>
    </source>
</evidence>
<evidence type="ECO:0000256" key="1">
    <source>
        <dbReference type="SAM" id="Phobius"/>
    </source>
</evidence>
<dbReference type="RefSeq" id="XP_007948485.1">
    <property type="nucleotide sequence ID" value="XM_007950294.1"/>
</dbReference>
<name>A0A8B7AKF1_ORYAF</name>
<keyword evidence="1" id="KW-0472">Membrane</keyword>
<sequence length="104" mass="11759">MRSRLWPWVWLWLAGLGPTETAPSPEKAKTSAPEPESVLFIDRPDFFDYPNSDHASLLAVSQFIGEKPAIFVDPGSSADFFHYILVTALVLTFLFLLLQFCTHM</sequence>
<dbReference type="Pfam" id="PF17672">
    <property type="entry name" value="FIMP"/>
    <property type="match status" value="1"/>
</dbReference>
<accession>A0A8B7AKF1</accession>
<gene>
    <name evidence="4" type="primary">CUNH16orf92</name>
</gene>
<proteinExistence type="predicted"/>
<keyword evidence="1" id="KW-1133">Transmembrane helix</keyword>
<reference evidence="4" key="1">
    <citation type="submission" date="2025-08" db="UniProtKB">
        <authorList>
            <consortium name="RefSeq"/>
        </authorList>
    </citation>
    <scope>IDENTIFICATION</scope>
</reference>
<organism evidence="3 4">
    <name type="scientific">Orycteropus afer afer</name>
    <dbReference type="NCBI Taxonomy" id="1230840"/>
    <lineage>
        <taxon>Eukaryota</taxon>
        <taxon>Metazoa</taxon>
        <taxon>Chordata</taxon>
        <taxon>Craniata</taxon>
        <taxon>Vertebrata</taxon>
        <taxon>Euteleostomi</taxon>
        <taxon>Mammalia</taxon>
        <taxon>Eutheria</taxon>
        <taxon>Afrotheria</taxon>
        <taxon>Tubulidentata</taxon>
        <taxon>Orycteropodidae</taxon>
        <taxon>Orycteropus</taxon>
    </lineage>
</organism>
<dbReference type="AlphaFoldDB" id="A0A8B7AKF1"/>
<dbReference type="InterPro" id="IPR038813">
    <property type="entry name" value="FIMP"/>
</dbReference>
<dbReference type="Proteomes" id="UP000694850">
    <property type="component" value="Unplaced"/>
</dbReference>
<protein>
    <submittedName>
        <fullName evidence="4">Fertilization-influencing membrane protein</fullName>
    </submittedName>
</protein>
<keyword evidence="2" id="KW-0732">Signal</keyword>
<dbReference type="PANTHER" id="PTHR38648">
    <property type="entry name" value="RIKEN CDNA 4930451I11 GENE"/>
    <property type="match status" value="1"/>
</dbReference>
<dbReference type="GO" id="GO:0007342">
    <property type="term" value="P:fusion of sperm to egg plasma membrane involved in single fertilization"/>
    <property type="evidence" value="ECO:0007669"/>
    <property type="project" value="InterPro"/>
</dbReference>
<keyword evidence="1" id="KW-0812">Transmembrane</keyword>